<dbReference type="OrthoDB" id="1661054at2759"/>
<evidence type="ECO:0000256" key="1">
    <source>
        <dbReference type="ARBA" id="ARBA00004395"/>
    </source>
</evidence>
<evidence type="ECO:0000313" key="10">
    <source>
        <dbReference type="EMBL" id="CCX13264.1"/>
    </source>
</evidence>
<evidence type="ECO:0000256" key="7">
    <source>
        <dbReference type="ARBA" id="ARBA00023136"/>
    </source>
</evidence>
<keyword evidence="6" id="KW-0333">Golgi apparatus</keyword>
<dbReference type="GO" id="GO:0006891">
    <property type="term" value="P:intra-Golgi vesicle-mediated transport"/>
    <property type="evidence" value="ECO:0007669"/>
    <property type="project" value="TreeGrafter"/>
</dbReference>
<dbReference type="InterPro" id="IPR007255">
    <property type="entry name" value="COG8"/>
</dbReference>
<keyword evidence="5" id="KW-0653">Protein transport</keyword>
<dbReference type="Pfam" id="PF04124">
    <property type="entry name" value="Dor1"/>
    <property type="match status" value="1"/>
</dbReference>
<keyword evidence="4" id="KW-0813">Transport</keyword>
<dbReference type="OMA" id="DAMKDMT"/>
<dbReference type="PANTHER" id="PTHR21311:SF0">
    <property type="entry name" value="CONSERVED OLIGOMERIC GOLGI COMPLEX SUBUNIT 8"/>
    <property type="match status" value="1"/>
</dbReference>
<organism evidence="10 11">
    <name type="scientific">Pyronema omphalodes (strain CBS 100304)</name>
    <name type="common">Pyronema confluens</name>
    <dbReference type="NCBI Taxonomy" id="1076935"/>
    <lineage>
        <taxon>Eukaryota</taxon>
        <taxon>Fungi</taxon>
        <taxon>Dikarya</taxon>
        <taxon>Ascomycota</taxon>
        <taxon>Pezizomycotina</taxon>
        <taxon>Pezizomycetes</taxon>
        <taxon>Pezizales</taxon>
        <taxon>Pyronemataceae</taxon>
        <taxon>Pyronema</taxon>
    </lineage>
</organism>
<evidence type="ECO:0000256" key="9">
    <source>
        <dbReference type="SAM" id="MobiDB-lite"/>
    </source>
</evidence>
<keyword evidence="11" id="KW-1185">Reference proteome</keyword>
<keyword evidence="7" id="KW-0472">Membrane</keyword>
<name>U4L762_PYROM</name>
<evidence type="ECO:0000256" key="4">
    <source>
        <dbReference type="ARBA" id="ARBA00022448"/>
    </source>
</evidence>
<dbReference type="STRING" id="1076935.U4L762"/>
<proteinExistence type="inferred from homology"/>
<gene>
    <name evidence="10" type="ORF">PCON_12857</name>
</gene>
<evidence type="ECO:0000256" key="6">
    <source>
        <dbReference type="ARBA" id="ARBA00023034"/>
    </source>
</evidence>
<dbReference type="GO" id="GO:0017119">
    <property type="term" value="C:Golgi transport complex"/>
    <property type="evidence" value="ECO:0007669"/>
    <property type="project" value="InterPro"/>
</dbReference>
<dbReference type="eggNOG" id="KOG2069">
    <property type="taxonomic scope" value="Eukaryota"/>
</dbReference>
<comment type="similarity">
    <text evidence="2">Belongs to the COG8 family.</text>
</comment>
<protein>
    <recommendedName>
        <fullName evidence="3">Conserved oligomeric Golgi complex subunit 8</fullName>
    </recommendedName>
    <alternativeName>
        <fullName evidence="8">Component of oligomeric Golgi complex 8</fullName>
    </alternativeName>
</protein>
<comment type="subcellular location">
    <subcellularLocation>
        <location evidence="1">Golgi apparatus membrane</location>
        <topology evidence="1">Peripheral membrane protein</topology>
    </subcellularLocation>
</comment>
<accession>U4L762</accession>
<dbReference type="SUPFAM" id="SSF74788">
    <property type="entry name" value="Cullin repeat-like"/>
    <property type="match status" value="1"/>
</dbReference>
<evidence type="ECO:0000256" key="5">
    <source>
        <dbReference type="ARBA" id="ARBA00022927"/>
    </source>
</evidence>
<dbReference type="AlphaFoldDB" id="U4L762"/>
<dbReference type="Proteomes" id="UP000018144">
    <property type="component" value="Unassembled WGS sequence"/>
</dbReference>
<evidence type="ECO:0000256" key="2">
    <source>
        <dbReference type="ARBA" id="ARBA00006419"/>
    </source>
</evidence>
<dbReference type="PANTHER" id="PTHR21311">
    <property type="entry name" value="CONSERVED OLIGOMERIC GOLGI COMPLEX COMPONENT 8"/>
    <property type="match status" value="1"/>
</dbReference>
<feature type="compositionally biased region" description="Low complexity" evidence="9">
    <location>
        <begin position="327"/>
        <end position="337"/>
    </location>
</feature>
<reference evidence="10 11" key="1">
    <citation type="journal article" date="2013" name="PLoS Genet.">
        <title>The genome and development-dependent transcriptomes of Pyronema confluens: a window into fungal evolution.</title>
        <authorList>
            <person name="Traeger S."/>
            <person name="Altegoer F."/>
            <person name="Freitag M."/>
            <person name="Gabaldon T."/>
            <person name="Kempken F."/>
            <person name="Kumar A."/>
            <person name="Marcet-Houben M."/>
            <person name="Poggeler S."/>
            <person name="Stajich J.E."/>
            <person name="Nowrousian M."/>
        </authorList>
    </citation>
    <scope>NUCLEOTIDE SEQUENCE [LARGE SCALE GENOMIC DNA]</scope>
    <source>
        <strain evidence="11">CBS 100304</strain>
        <tissue evidence="10">Vegetative mycelium</tissue>
    </source>
</reference>
<dbReference type="GO" id="GO:0015031">
    <property type="term" value="P:protein transport"/>
    <property type="evidence" value="ECO:0007669"/>
    <property type="project" value="UniProtKB-KW"/>
</dbReference>
<evidence type="ECO:0000256" key="3">
    <source>
        <dbReference type="ARBA" id="ARBA00020983"/>
    </source>
</evidence>
<feature type="region of interest" description="Disordered" evidence="9">
    <location>
        <begin position="308"/>
        <end position="350"/>
    </location>
</feature>
<evidence type="ECO:0000313" key="11">
    <source>
        <dbReference type="Proteomes" id="UP000018144"/>
    </source>
</evidence>
<dbReference type="GO" id="GO:0000139">
    <property type="term" value="C:Golgi membrane"/>
    <property type="evidence" value="ECO:0007669"/>
    <property type="project" value="UniProtKB-SubCell"/>
</dbReference>
<sequence>MLHDIPTPRTYLPASIQHPAMTTPDDPLLELLLPRLPAVPPTETSTPYLSRLTSLSLSALKSNEPASLNTTAHTLDLSLQSLASRNHKAIITSSSHLSTLSSSVSALSSSLSDLQAALPDLDKSLATFTNTYNRDTSTHLSLRAENHLLNTNLERILDILHLPSLLQSLISTNSYPAALDTLSHVRRLNSLYPNSPTIASVAADCNALQTTLTAHLLTTLRSPLKLPAAMKTIGFLRRVLGANSDERTIRGLFLVSRYQYLVSLLSALQPLSGLPEKYLKRWLEVFREQSFGIVGMYRSIFPGALSTPGNSTPQTGGSAVPVRPSHSRSSSSLSNLLTEEEPDGGPPPDPVVAFEEHLVGLLVEVLRRYLPLVEERGARESLLTQVLYASGSLGRLGGEFAGVLAGMKGVFQDEEEYVEVVKRQKVLASKLEAMGVGRGQ</sequence>
<feature type="compositionally biased region" description="Polar residues" evidence="9">
    <location>
        <begin position="308"/>
        <end position="317"/>
    </location>
</feature>
<evidence type="ECO:0000256" key="8">
    <source>
        <dbReference type="ARBA" id="ARBA00031347"/>
    </source>
</evidence>
<dbReference type="InterPro" id="IPR016159">
    <property type="entry name" value="Cullin_repeat-like_dom_sf"/>
</dbReference>
<dbReference type="EMBL" id="HF935793">
    <property type="protein sequence ID" value="CCX13264.1"/>
    <property type="molecule type" value="Genomic_DNA"/>
</dbReference>